<dbReference type="RefSeq" id="WP_048435735.1">
    <property type="nucleotide sequence ID" value="NZ_LWHQ01000120.1"/>
</dbReference>
<dbReference type="Proteomes" id="UP000078316">
    <property type="component" value="Unassembled WGS sequence"/>
</dbReference>
<sequence length="101" mass="11261">MPDPTNHRLRAIATLLNIPVEAFSRPVEPYLLHGSENGDRWFLRRGPEGAPIVQHVGNPASGGHVTERSVLKFLERDHGSPQHQAMHALIERLLMVQLATC</sequence>
<name>A0A179RT42_9HYPH</name>
<dbReference type="OrthoDB" id="7869524at2"/>
<organism evidence="1 2">
    <name type="scientific">Methylobacterium platani</name>
    <dbReference type="NCBI Taxonomy" id="427683"/>
    <lineage>
        <taxon>Bacteria</taxon>
        <taxon>Pseudomonadati</taxon>
        <taxon>Pseudomonadota</taxon>
        <taxon>Alphaproteobacteria</taxon>
        <taxon>Hyphomicrobiales</taxon>
        <taxon>Methylobacteriaceae</taxon>
        <taxon>Methylobacterium</taxon>
    </lineage>
</organism>
<evidence type="ECO:0000313" key="2">
    <source>
        <dbReference type="Proteomes" id="UP000078316"/>
    </source>
</evidence>
<dbReference type="AlphaFoldDB" id="A0A179RT42"/>
<accession>A0A179RT42</accession>
<reference evidence="1 2" key="1">
    <citation type="submission" date="2016-04" db="EMBL/GenBank/DDBJ databases">
        <authorList>
            <person name="Evans L.H."/>
            <person name="Alamgir A."/>
            <person name="Owens N."/>
            <person name="Weber N.D."/>
            <person name="Virtaneva K."/>
            <person name="Barbian K."/>
            <person name="Babar A."/>
            <person name="Rosenke K."/>
        </authorList>
    </citation>
    <scope>NUCLEOTIDE SEQUENCE [LARGE SCALE GENOMIC DNA]</scope>
    <source>
        <strain evidence="1 2">PMB02</strain>
    </source>
</reference>
<protein>
    <submittedName>
        <fullName evidence="1">Uncharacterized protein</fullName>
    </submittedName>
</protein>
<comment type="caution">
    <text evidence="1">The sequence shown here is derived from an EMBL/GenBank/DDBJ whole genome shotgun (WGS) entry which is preliminary data.</text>
</comment>
<dbReference type="EMBL" id="LWHQ01000120">
    <property type="protein sequence ID" value="OAS11911.1"/>
    <property type="molecule type" value="Genomic_DNA"/>
</dbReference>
<proteinExistence type="predicted"/>
<gene>
    <name evidence="1" type="ORF">A5481_31645</name>
</gene>
<evidence type="ECO:0000313" key="1">
    <source>
        <dbReference type="EMBL" id="OAS11911.1"/>
    </source>
</evidence>